<name>A0AAI9E8G4_9PEZI</name>
<sequence length="728" mass="82660">MDDYELVNARQWDGTLKDASTAEDSSPSEWHVVSNTNKKRAKGKENVSAGTQRLPTRGAPPFRQRPQQLRSAHSRSPQKPGPVRARARHPVPRPTPLPPRREPPRLVDVADNEAQYSWRERKPATDTIKIPAIIIMGDRGPDGDGPNIIERLALEKGAFIHSDEKKSSNASLTFGIWGDAKNAAAAKKAILNWIEVAAPSGKSDSSSNFARVVSLTEELRKRAEKSWKRDIKKNRFRQFPPSDMAFEAIGTFHWPATESRPEDAFGMSCEVLDPIRMDCECYIKHSSERSLFQVCGKSSSVRTALVRIRRTCYQMAARSLNPVRAYMLHWRDRSAIPSHVFLDEYHEPDTIPIPAASRDVPSHSPRAQGDVLEGDDESAALGNSTFNAERVRITFANALTKLHYYRGRLQLRIHLGTFVLGTYIPPEDDFYDLAEYEAMTKESQFTGRVTEELGDKALESIALARLQAAPDLVHTHDFFTSGLFHAKPTLSAVFTFPNERGDLRLSMSWHQAPDEGGEMQFAEPSVKWSRLDRDTGRETKLVDMSLTNLHQSSALQFELSTTETVENLRIPIILKNFADRVRIDPSAISDPFRGKPFVMFSPYVQPKTLRQSVSYQYGVRPSDYTLEIAQFQDRVYTDPRKPPEVYEPRWSLNVFRPEWDTLFSENERLPVGTRADWDDAIETWFPAGWDCEEGTDGFQQLLEMLGRIERIVREEPLQQSTQEEGEMI</sequence>
<protein>
    <recommendedName>
        <fullName evidence="2">DUF7905 domain-containing protein</fullName>
    </recommendedName>
</protein>
<dbReference type="EMBL" id="CAVMBE010000010">
    <property type="protein sequence ID" value="CAK3891581.1"/>
    <property type="molecule type" value="Genomic_DNA"/>
</dbReference>
<dbReference type="Proteomes" id="UP001296104">
    <property type="component" value="Unassembled WGS sequence"/>
</dbReference>
<feature type="compositionally biased region" description="Polar residues" evidence="1">
    <location>
        <begin position="22"/>
        <end position="36"/>
    </location>
</feature>
<dbReference type="Pfam" id="PF25482">
    <property type="entry name" value="DUF7905"/>
    <property type="match status" value="1"/>
</dbReference>
<feature type="region of interest" description="Disordered" evidence="1">
    <location>
        <begin position="16"/>
        <end position="105"/>
    </location>
</feature>
<proteinExistence type="predicted"/>
<organism evidence="3 4">
    <name type="scientific">Lecanosticta acicola</name>
    <dbReference type="NCBI Taxonomy" id="111012"/>
    <lineage>
        <taxon>Eukaryota</taxon>
        <taxon>Fungi</taxon>
        <taxon>Dikarya</taxon>
        <taxon>Ascomycota</taxon>
        <taxon>Pezizomycotina</taxon>
        <taxon>Dothideomycetes</taxon>
        <taxon>Dothideomycetidae</taxon>
        <taxon>Mycosphaerellales</taxon>
        <taxon>Mycosphaerellaceae</taxon>
        <taxon>Lecanosticta</taxon>
    </lineage>
</organism>
<dbReference type="InterPro" id="IPR057227">
    <property type="entry name" value="DUF7905"/>
</dbReference>
<evidence type="ECO:0000259" key="2">
    <source>
        <dbReference type="Pfam" id="PF25482"/>
    </source>
</evidence>
<accession>A0AAI9E8G4</accession>
<evidence type="ECO:0000256" key="1">
    <source>
        <dbReference type="SAM" id="MobiDB-lite"/>
    </source>
</evidence>
<comment type="caution">
    <text evidence="3">The sequence shown here is derived from an EMBL/GenBank/DDBJ whole genome shotgun (WGS) entry which is preliminary data.</text>
</comment>
<evidence type="ECO:0000313" key="3">
    <source>
        <dbReference type="EMBL" id="CAK3891581.1"/>
    </source>
</evidence>
<dbReference type="AlphaFoldDB" id="A0AAI9E8G4"/>
<keyword evidence="4" id="KW-1185">Reference proteome</keyword>
<gene>
    <name evidence="3" type="ORF">LECACI_7A002315</name>
</gene>
<reference evidence="3" key="1">
    <citation type="submission" date="2023-11" db="EMBL/GenBank/DDBJ databases">
        <authorList>
            <person name="Alioto T."/>
            <person name="Alioto T."/>
            <person name="Gomez Garrido J."/>
        </authorList>
    </citation>
    <scope>NUCLEOTIDE SEQUENCE</scope>
</reference>
<feature type="domain" description="DUF7905" evidence="2">
    <location>
        <begin position="386"/>
        <end position="686"/>
    </location>
</feature>
<evidence type="ECO:0000313" key="4">
    <source>
        <dbReference type="Proteomes" id="UP001296104"/>
    </source>
</evidence>
<feature type="compositionally biased region" description="Polar residues" evidence="1">
    <location>
        <begin position="65"/>
        <end position="77"/>
    </location>
</feature>